<feature type="transmembrane region" description="Helical" evidence="8">
    <location>
        <begin position="84"/>
        <end position="103"/>
    </location>
</feature>
<feature type="transmembrane region" description="Helical" evidence="8">
    <location>
        <begin position="18"/>
        <end position="40"/>
    </location>
</feature>
<evidence type="ECO:0000256" key="6">
    <source>
        <dbReference type="ARBA" id="ARBA00022989"/>
    </source>
</evidence>
<dbReference type="RefSeq" id="WP_007237291.1">
    <property type="nucleotide sequence ID" value="NZ_BAFB01000036.1"/>
</dbReference>
<dbReference type="PROSITE" id="PS50850">
    <property type="entry name" value="MFS"/>
    <property type="match status" value="1"/>
</dbReference>
<feature type="transmembrane region" description="Helical" evidence="8">
    <location>
        <begin position="365"/>
        <end position="392"/>
    </location>
</feature>
<evidence type="ECO:0000256" key="5">
    <source>
        <dbReference type="ARBA" id="ARBA00022692"/>
    </source>
</evidence>
<feature type="transmembrane region" description="Helical" evidence="8">
    <location>
        <begin position="275"/>
        <end position="299"/>
    </location>
</feature>
<dbReference type="InterPro" id="IPR036259">
    <property type="entry name" value="MFS_trans_sf"/>
</dbReference>
<evidence type="ECO:0000256" key="2">
    <source>
        <dbReference type="ARBA" id="ARBA00008537"/>
    </source>
</evidence>
<dbReference type="STRING" id="1108044.GOOTI_036_00410"/>
<keyword evidence="5 8" id="KW-0812">Transmembrane</keyword>
<protein>
    <submittedName>
        <fullName evidence="10">Drug resistance transporter</fullName>
    </submittedName>
</protein>
<comment type="subcellular location">
    <subcellularLocation>
        <location evidence="1">Cell membrane</location>
        <topology evidence="1">Multi-pass membrane protein</topology>
    </subcellularLocation>
</comment>
<evidence type="ECO:0000256" key="8">
    <source>
        <dbReference type="SAM" id="Phobius"/>
    </source>
</evidence>
<keyword evidence="3" id="KW-0813">Transport</keyword>
<feature type="transmembrane region" description="Helical" evidence="8">
    <location>
        <begin position="209"/>
        <end position="227"/>
    </location>
</feature>
<dbReference type="PRINTS" id="PR01036">
    <property type="entry name" value="TCRTETB"/>
</dbReference>
<keyword evidence="6 8" id="KW-1133">Transmembrane helix</keyword>
<sequence length="463" mass="47979">MTATASPAQTIDPATRRVAWAVIVGLIAPILDTTIVTIALETLGRDLDVPVSTIQWVSTGYLLALAVAVPLAGWAATRFGSRAAWIAGLMIFLLGSVLCAVAWNAPSLIAFRVVQGLGAGLIMPLMTSILVTASRGVALGQVIALVSMPTALGPILGPVLGGVILNWLNWRWLFLINVPIVAVALYLARRIPDDRSTADADDHHARLDIVGLLLLAPGLALVLLGLSNAHTGLLRVSVLVPVLLGASALGAFVARGVVSQRAGIVDIRVLAHRAVAASAAGLFAFGIASFGAMFLLPLFFQQIYGDSVLRAALYLIPQGVGAFVTRGLAGRLTDRFGGRWVALSGFLIVAAATVPFAVADAGTSPFWLMVALLFRGFGLGLLLSPIMAAGFIGVPDSARQDTSMLTRITQQLGGSFGTAILAVVVVSAASVGAGFSAAFWWSVVLAVLGAVVALALPPRPELR</sequence>
<gene>
    <name evidence="10" type="ORF">GOOTI_036_00410</name>
</gene>
<dbReference type="OrthoDB" id="9812221at2"/>
<evidence type="ECO:0000256" key="1">
    <source>
        <dbReference type="ARBA" id="ARBA00004651"/>
    </source>
</evidence>
<dbReference type="SUPFAM" id="SSF103473">
    <property type="entry name" value="MFS general substrate transporter"/>
    <property type="match status" value="1"/>
</dbReference>
<reference evidence="10" key="1">
    <citation type="submission" date="2012-02" db="EMBL/GenBank/DDBJ databases">
        <title>Whole genome shotgun sequence of Gordonia otitidis NBRC 100426.</title>
        <authorList>
            <person name="Yoshida I."/>
            <person name="Hosoyama A."/>
            <person name="Tsuchikane K."/>
            <person name="Katsumata H."/>
            <person name="Yamazaki S."/>
            <person name="Fujita N."/>
        </authorList>
    </citation>
    <scope>NUCLEOTIDE SEQUENCE [LARGE SCALE GENOMIC DNA]</scope>
    <source>
        <strain evidence="10">NBRC 100426</strain>
    </source>
</reference>
<feature type="transmembrane region" description="Helical" evidence="8">
    <location>
        <begin position="143"/>
        <end position="164"/>
    </location>
</feature>
<evidence type="ECO:0000313" key="11">
    <source>
        <dbReference type="Proteomes" id="UP000005038"/>
    </source>
</evidence>
<dbReference type="Pfam" id="PF07690">
    <property type="entry name" value="MFS_1"/>
    <property type="match status" value="1"/>
</dbReference>
<dbReference type="GO" id="GO:0005886">
    <property type="term" value="C:plasma membrane"/>
    <property type="evidence" value="ECO:0007669"/>
    <property type="project" value="UniProtKB-SubCell"/>
</dbReference>
<organism evidence="10 11">
    <name type="scientific">Gordonia otitidis (strain DSM 44809 / CCUG 52243 / JCM 12355 / NBRC 100426 / IFM 10032)</name>
    <dbReference type="NCBI Taxonomy" id="1108044"/>
    <lineage>
        <taxon>Bacteria</taxon>
        <taxon>Bacillati</taxon>
        <taxon>Actinomycetota</taxon>
        <taxon>Actinomycetes</taxon>
        <taxon>Mycobacteriales</taxon>
        <taxon>Gordoniaceae</taxon>
        <taxon>Gordonia</taxon>
    </lineage>
</organism>
<comment type="caution">
    <text evidence="10">The sequence shown here is derived from an EMBL/GenBank/DDBJ whole genome shotgun (WGS) entry which is preliminary data.</text>
</comment>
<feature type="transmembrane region" description="Helical" evidence="8">
    <location>
        <begin position="233"/>
        <end position="254"/>
    </location>
</feature>
<feature type="transmembrane region" description="Helical" evidence="8">
    <location>
        <begin position="412"/>
        <end position="432"/>
    </location>
</feature>
<keyword evidence="11" id="KW-1185">Reference proteome</keyword>
<dbReference type="InterPro" id="IPR011701">
    <property type="entry name" value="MFS"/>
</dbReference>
<evidence type="ECO:0000313" key="10">
    <source>
        <dbReference type="EMBL" id="GAB33030.1"/>
    </source>
</evidence>
<accession>H5THS2</accession>
<dbReference type="EMBL" id="BAFB01000036">
    <property type="protein sequence ID" value="GAB33030.1"/>
    <property type="molecule type" value="Genomic_DNA"/>
</dbReference>
<dbReference type="Proteomes" id="UP000005038">
    <property type="component" value="Unassembled WGS sequence"/>
</dbReference>
<dbReference type="Gene3D" id="1.20.1250.20">
    <property type="entry name" value="MFS general substrate transporter like domains"/>
    <property type="match status" value="2"/>
</dbReference>
<feature type="transmembrane region" description="Helical" evidence="8">
    <location>
        <begin position="170"/>
        <end position="188"/>
    </location>
</feature>
<feature type="transmembrane region" description="Helical" evidence="8">
    <location>
        <begin position="109"/>
        <end position="131"/>
    </location>
</feature>
<dbReference type="PANTHER" id="PTHR42718">
    <property type="entry name" value="MAJOR FACILITATOR SUPERFAMILY MULTIDRUG TRANSPORTER MFSC"/>
    <property type="match status" value="1"/>
</dbReference>
<dbReference type="CDD" id="cd17503">
    <property type="entry name" value="MFS_LmrB_MDR_like"/>
    <property type="match status" value="1"/>
</dbReference>
<feature type="transmembrane region" description="Helical" evidence="8">
    <location>
        <begin position="438"/>
        <end position="456"/>
    </location>
</feature>
<dbReference type="PANTHER" id="PTHR42718:SF9">
    <property type="entry name" value="MAJOR FACILITATOR SUPERFAMILY MULTIDRUG TRANSPORTER MFSC"/>
    <property type="match status" value="1"/>
</dbReference>
<feature type="transmembrane region" description="Helical" evidence="8">
    <location>
        <begin position="60"/>
        <end position="77"/>
    </location>
</feature>
<name>H5THS2_GORO1</name>
<dbReference type="InterPro" id="IPR004638">
    <property type="entry name" value="EmrB-like"/>
</dbReference>
<feature type="transmembrane region" description="Helical" evidence="8">
    <location>
        <begin position="311"/>
        <end position="328"/>
    </location>
</feature>
<evidence type="ECO:0000256" key="4">
    <source>
        <dbReference type="ARBA" id="ARBA00022475"/>
    </source>
</evidence>
<dbReference type="AlphaFoldDB" id="H5THS2"/>
<dbReference type="GO" id="GO:0022857">
    <property type="term" value="F:transmembrane transporter activity"/>
    <property type="evidence" value="ECO:0007669"/>
    <property type="project" value="InterPro"/>
</dbReference>
<dbReference type="InterPro" id="IPR020846">
    <property type="entry name" value="MFS_dom"/>
</dbReference>
<proteinExistence type="inferred from homology"/>
<keyword evidence="4" id="KW-1003">Cell membrane</keyword>
<comment type="similarity">
    <text evidence="2">Belongs to the major facilitator superfamily. EmrB family.</text>
</comment>
<evidence type="ECO:0000256" key="3">
    <source>
        <dbReference type="ARBA" id="ARBA00022448"/>
    </source>
</evidence>
<feature type="transmembrane region" description="Helical" evidence="8">
    <location>
        <begin position="340"/>
        <end position="359"/>
    </location>
</feature>
<feature type="domain" description="Major facilitator superfamily (MFS) profile" evidence="9">
    <location>
        <begin position="18"/>
        <end position="461"/>
    </location>
</feature>
<evidence type="ECO:0000256" key="7">
    <source>
        <dbReference type="ARBA" id="ARBA00023136"/>
    </source>
</evidence>
<keyword evidence="7 8" id="KW-0472">Membrane</keyword>
<dbReference type="NCBIfam" id="TIGR00711">
    <property type="entry name" value="efflux_EmrB"/>
    <property type="match status" value="1"/>
</dbReference>
<evidence type="ECO:0000259" key="9">
    <source>
        <dbReference type="PROSITE" id="PS50850"/>
    </source>
</evidence>